<keyword evidence="5" id="KW-0805">Transcription regulation</keyword>
<reference evidence="14 15" key="1">
    <citation type="journal article" date="2023" name="Life. Sci Alliance">
        <title>Evolutionary insights into 3D genome organization and epigenetic landscape of Vigna mungo.</title>
        <authorList>
            <person name="Junaid A."/>
            <person name="Singh B."/>
            <person name="Bhatia S."/>
        </authorList>
    </citation>
    <scope>NUCLEOTIDE SEQUENCE [LARGE SCALE GENOMIC DNA]</scope>
    <source>
        <strain evidence="14">Urdbean</strain>
    </source>
</reference>
<keyword evidence="6 10" id="KW-0238">DNA-binding</keyword>
<evidence type="ECO:0000259" key="12">
    <source>
        <dbReference type="PROSITE" id="PS50071"/>
    </source>
</evidence>
<gene>
    <name evidence="14" type="ORF">V8G54_032750</name>
</gene>
<dbReference type="Pfam" id="PF04770">
    <property type="entry name" value="ZF-HD_dimer"/>
    <property type="match status" value="1"/>
</dbReference>
<feature type="compositionally biased region" description="Acidic residues" evidence="11">
    <location>
        <begin position="12"/>
        <end position="21"/>
    </location>
</feature>
<evidence type="ECO:0000256" key="6">
    <source>
        <dbReference type="ARBA" id="ARBA00023125"/>
    </source>
</evidence>
<dbReference type="EMBL" id="CP144691">
    <property type="protein sequence ID" value="WVY93662.1"/>
    <property type="molecule type" value="Genomic_DNA"/>
</dbReference>
<keyword evidence="7 10" id="KW-0371">Homeobox</keyword>
<dbReference type="AlphaFoldDB" id="A0AAQ3MM06"/>
<evidence type="ECO:0000256" key="1">
    <source>
        <dbReference type="ARBA" id="ARBA00004123"/>
    </source>
</evidence>
<evidence type="ECO:0000256" key="4">
    <source>
        <dbReference type="ARBA" id="ARBA00022833"/>
    </source>
</evidence>
<evidence type="ECO:0000256" key="8">
    <source>
        <dbReference type="ARBA" id="ARBA00023163"/>
    </source>
</evidence>
<dbReference type="GO" id="GO:0000976">
    <property type="term" value="F:transcription cis-regulatory region binding"/>
    <property type="evidence" value="ECO:0007669"/>
    <property type="project" value="TreeGrafter"/>
</dbReference>
<dbReference type="InterPro" id="IPR009057">
    <property type="entry name" value="Homeodomain-like_sf"/>
</dbReference>
<evidence type="ECO:0000256" key="7">
    <source>
        <dbReference type="ARBA" id="ARBA00023155"/>
    </source>
</evidence>
<dbReference type="NCBIfam" id="TIGR01565">
    <property type="entry name" value="homeo_ZF_HD"/>
    <property type="match status" value="1"/>
</dbReference>
<feature type="region of interest" description="Disordered" evidence="11">
    <location>
        <begin position="95"/>
        <end position="125"/>
    </location>
</feature>
<sequence>MSSINTSSFTNPEEESDEEEFGYMECRRNHAVANGGACYDGCNEYMKPNAERNSEDSFLCACCGCHRNFHRKRNTVQQTETQSDYVLDVVPFPGMFQSERPTNDEDNNNNPEPLQQVRPLRRKRTTFSVEQKNEMRRFADILGWKPHKGNREEIQRFCTDMGISRKIFVVWLNNNRHRATQNSTQTTHPSTT</sequence>
<dbReference type="InterPro" id="IPR006456">
    <property type="entry name" value="ZF_HD_homeobox_Cys/His_dimer"/>
</dbReference>
<dbReference type="GO" id="GO:0050793">
    <property type="term" value="P:regulation of developmental process"/>
    <property type="evidence" value="ECO:0007669"/>
    <property type="project" value="TreeGrafter"/>
</dbReference>
<feature type="domain" description="ZF-HD dimerization-type" evidence="13">
    <location>
        <begin position="23"/>
        <end position="73"/>
    </location>
</feature>
<keyword evidence="9 10" id="KW-0539">Nucleus</keyword>
<dbReference type="Gene3D" id="1.10.10.60">
    <property type="entry name" value="Homeodomain-like"/>
    <property type="match status" value="1"/>
</dbReference>
<keyword evidence="2" id="KW-0479">Metal-binding</keyword>
<feature type="region of interest" description="Disordered" evidence="11">
    <location>
        <begin position="1"/>
        <end position="21"/>
    </location>
</feature>
<dbReference type="InterPro" id="IPR001356">
    <property type="entry name" value="HD"/>
</dbReference>
<keyword evidence="15" id="KW-1185">Reference proteome</keyword>
<keyword evidence="3" id="KW-0863">Zinc-finger</keyword>
<feature type="DNA-binding region" description="Homeobox" evidence="10">
    <location>
        <begin position="120"/>
        <end position="183"/>
    </location>
</feature>
<name>A0AAQ3MM06_VIGMU</name>
<feature type="compositionally biased region" description="Polar residues" evidence="11">
    <location>
        <begin position="1"/>
        <end position="11"/>
    </location>
</feature>
<dbReference type="InterPro" id="IPR006455">
    <property type="entry name" value="Homeodomain_ZF_HD"/>
</dbReference>
<organism evidence="14 15">
    <name type="scientific">Vigna mungo</name>
    <name type="common">Black gram</name>
    <name type="synonym">Phaseolus mungo</name>
    <dbReference type="NCBI Taxonomy" id="3915"/>
    <lineage>
        <taxon>Eukaryota</taxon>
        <taxon>Viridiplantae</taxon>
        <taxon>Streptophyta</taxon>
        <taxon>Embryophyta</taxon>
        <taxon>Tracheophyta</taxon>
        <taxon>Spermatophyta</taxon>
        <taxon>Magnoliopsida</taxon>
        <taxon>eudicotyledons</taxon>
        <taxon>Gunneridae</taxon>
        <taxon>Pentapetalae</taxon>
        <taxon>rosids</taxon>
        <taxon>fabids</taxon>
        <taxon>Fabales</taxon>
        <taxon>Fabaceae</taxon>
        <taxon>Papilionoideae</taxon>
        <taxon>50 kb inversion clade</taxon>
        <taxon>NPAAA clade</taxon>
        <taxon>indigoferoid/millettioid clade</taxon>
        <taxon>Phaseoleae</taxon>
        <taxon>Vigna</taxon>
    </lineage>
</organism>
<dbReference type="PANTHER" id="PTHR31948">
    <property type="entry name" value="ZINC-FINGER HOMEODOMAIN PROTEIN 2"/>
    <property type="match status" value="1"/>
</dbReference>
<evidence type="ECO:0000256" key="3">
    <source>
        <dbReference type="ARBA" id="ARBA00022771"/>
    </source>
</evidence>
<comment type="subcellular location">
    <subcellularLocation>
        <location evidence="1 10">Nucleus</location>
    </subcellularLocation>
</comment>
<evidence type="ECO:0000256" key="5">
    <source>
        <dbReference type="ARBA" id="ARBA00023015"/>
    </source>
</evidence>
<dbReference type="GO" id="GO:0008270">
    <property type="term" value="F:zinc ion binding"/>
    <property type="evidence" value="ECO:0007669"/>
    <property type="project" value="UniProtKB-KW"/>
</dbReference>
<proteinExistence type="predicted"/>
<evidence type="ECO:0008006" key="16">
    <source>
        <dbReference type="Google" id="ProtNLM"/>
    </source>
</evidence>
<dbReference type="Proteomes" id="UP001374535">
    <property type="component" value="Chromosome 10"/>
</dbReference>
<dbReference type="SUPFAM" id="SSF46689">
    <property type="entry name" value="Homeodomain-like"/>
    <property type="match status" value="1"/>
</dbReference>
<dbReference type="PANTHER" id="PTHR31948:SF156">
    <property type="entry name" value="ZF-HD DIMERIZATION-TYPE DOMAIN-CONTAINING PROTEIN"/>
    <property type="match status" value="1"/>
</dbReference>
<evidence type="ECO:0000313" key="14">
    <source>
        <dbReference type="EMBL" id="WVY93662.1"/>
    </source>
</evidence>
<keyword evidence="8" id="KW-0804">Transcription</keyword>
<evidence type="ECO:0000256" key="11">
    <source>
        <dbReference type="SAM" id="MobiDB-lite"/>
    </source>
</evidence>
<dbReference type="GO" id="GO:0005634">
    <property type="term" value="C:nucleus"/>
    <property type="evidence" value="ECO:0007669"/>
    <property type="project" value="UniProtKB-SubCell"/>
</dbReference>
<dbReference type="GO" id="GO:0003700">
    <property type="term" value="F:DNA-binding transcription factor activity"/>
    <property type="evidence" value="ECO:0007669"/>
    <property type="project" value="TreeGrafter"/>
</dbReference>
<evidence type="ECO:0000313" key="15">
    <source>
        <dbReference type="Proteomes" id="UP001374535"/>
    </source>
</evidence>
<evidence type="ECO:0000259" key="13">
    <source>
        <dbReference type="PROSITE" id="PS51523"/>
    </source>
</evidence>
<dbReference type="NCBIfam" id="TIGR01566">
    <property type="entry name" value="ZF_HD_prot_N"/>
    <property type="match status" value="1"/>
</dbReference>
<dbReference type="PROSITE" id="PS50071">
    <property type="entry name" value="HOMEOBOX_2"/>
    <property type="match status" value="1"/>
</dbReference>
<feature type="domain" description="Homeobox" evidence="12">
    <location>
        <begin position="118"/>
        <end position="182"/>
    </location>
</feature>
<dbReference type="PROSITE" id="PS51523">
    <property type="entry name" value="ZF_HD_DIMER"/>
    <property type="match status" value="1"/>
</dbReference>
<accession>A0AAQ3MM06</accession>
<evidence type="ECO:0000256" key="10">
    <source>
        <dbReference type="PROSITE-ProRule" id="PRU00108"/>
    </source>
</evidence>
<evidence type="ECO:0000256" key="2">
    <source>
        <dbReference type="ARBA" id="ARBA00022723"/>
    </source>
</evidence>
<keyword evidence="4" id="KW-0862">Zinc</keyword>
<protein>
    <recommendedName>
        <fullName evidence="16">ZF-HD dimerization-type domain-containing protein</fullName>
    </recommendedName>
</protein>
<evidence type="ECO:0000256" key="9">
    <source>
        <dbReference type="ARBA" id="ARBA00023242"/>
    </source>
</evidence>